<gene>
    <name evidence="2" type="ORF">NB231_00635</name>
</gene>
<comment type="caution">
    <text evidence="2">The sequence shown here is derived from an EMBL/GenBank/DDBJ whole genome shotgun (WGS) entry which is preliminary data.</text>
</comment>
<protein>
    <recommendedName>
        <fullName evidence="1">DUF427 domain-containing protein</fullName>
    </recommendedName>
</protein>
<dbReference type="EMBL" id="AAOF01000011">
    <property type="protein sequence ID" value="EAR21182.1"/>
    <property type="molecule type" value="Genomic_DNA"/>
</dbReference>
<dbReference type="InterPro" id="IPR007361">
    <property type="entry name" value="DUF427"/>
</dbReference>
<sequence length="273" mass="30980">MIMSLTLFHGPLSGRPAEANYRIEGPAHRLFFDDFPRRVRAKYAGQTLLDTRRGKLLHETGLLPQLYVPRQDARFDMLEATDRKTHCPFKGDACYWSVRVGERAVQNAVWAYPQPSEAAAWLRDYIAVYWATMDAWFDEDEAVEGHLRDPYHRVDVRETSHHLRVCVQADVVAETKRPKILSETGLANRYYVPPADIRADLFEPSATQTVCPYKGVASYRALRIGDQRIEDVAWLYAEPLPDAGKIGGYLCFDLAEGLTIEIDGAPVPGRKDK</sequence>
<accession>A4BST8</accession>
<dbReference type="Pfam" id="PF04248">
    <property type="entry name" value="NTP_transf_9"/>
    <property type="match status" value="2"/>
</dbReference>
<dbReference type="Proteomes" id="UP000003374">
    <property type="component" value="Unassembled WGS sequence"/>
</dbReference>
<dbReference type="InterPro" id="IPR038694">
    <property type="entry name" value="DUF427_sf"/>
</dbReference>
<keyword evidence="3" id="KW-1185">Reference proteome</keyword>
<dbReference type="HOGENOM" id="CLU_059611_0_0_6"/>
<dbReference type="STRING" id="314278.NB231_00635"/>
<name>A4BST8_9GAMM</name>
<dbReference type="PANTHER" id="PTHR34310:SF8">
    <property type="entry name" value="CONSERVED PROTEIN"/>
    <property type="match status" value="1"/>
</dbReference>
<reference evidence="2 3" key="1">
    <citation type="submission" date="2006-02" db="EMBL/GenBank/DDBJ databases">
        <authorList>
            <person name="Waterbury J."/>
            <person name="Ferriera S."/>
            <person name="Johnson J."/>
            <person name="Kravitz S."/>
            <person name="Halpern A."/>
            <person name="Remington K."/>
            <person name="Beeson K."/>
            <person name="Tran B."/>
            <person name="Rogers Y.-H."/>
            <person name="Friedman R."/>
            <person name="Venter J.C."/>
        </authorList>
    </citation>
    <scope>NUCLEOTIDE SEQUENCE [LARGE SCALE GENOMIC DNA]</scope>
    <source>
        <strain evidence="2 3">Nb-231</strain>
    </source>
</reference>
<feature type="domain" description="DUF427" evidence="1">
    <location>
        <begin position="164"/>
        <end position="253"/>
    </location>
</feature>
<dbReference type="Gene3D" id="2.170.150.40">
    <property type="entry name" value="Domain of unknown function (DUF427)"/>
    <property type="match status" value="2"/>
</dbReference>
<dbReference type="eggNOG" id="COG2343">
    <property type="taxonomic scope" value="Bacteria"/>
</dbReference>
<proteinExistence type="predicted"/>
<evidence type="ECO:0000313" key="2">
    <source>
        <dbReference type="EMBL" id="EAR21182.1"/>
    </source>
</evidence>
<evidence type="ECO:0000313" key="3">
    <source>
        <dbReference type="Proteomes" id="UP000003374"/>
    </source>
</evidence>
<dbReference type="AlphaFoldDB" id="A4BST8"/>
<evidence type="ECO:0000259" key="1">
    <source>
        <dbReference type="Pfam" id="PF04248"/>
    </source>
</evidence>
<feature type="domain" description="DUF427" evidence="1">
    <location>
        <begin position="39"/>
        <end position="130"/>
    </location>
</feature>
<dbReference type="PANTHER" id="PTHR34310">
    <property type="entry name" value="DUF427 DOMAIN PROTEIN (AFU_ORTHOLOGUE AFUA_3G02220)"/>
    <property type="match status" value="1"/>
</dbReference>
<organism evidence="2 3">
    <name type="scientific">Nitrococcus mobilis Nb-231</name>
    <dbReference type="NCBI Taxonomy" id="314278"/>
    <lineage>
        <taxon>Bacteria</taxon>
        <taxon>Pseudomonadati</taxon>
        <taxon>Pseudomonadota</taxon>
        <taxon>Gammaproteobacteria</taxon>
        <taxon>Chromatiales</taxon>
        <taxon>Ectothiorhodospiraceae</taxon>
        <taxon>Nitrococcus</taxon>
    </lineage>
</organism>